<accession>W9RTF2</accession>
<dbReference type="EMBL" id="KE345184">
    <property type="protein sequence ID" value="EXB94993.1"/>
    <property type="molecule type" value="Genomic_DNA"/>
</dbReference>
<organism evidence="1 2">
    <name type="scientific">Morus notabilis</name>
    <dbReference type="NCBI Taxonomy" id="981085"/>
    <lineage>
        <taxon>Eukaryota</taxon>
        <taxon>Viridiplantae</taxon>
        <taxon>Streptophyta</taxon>
        <taxon>Embryophyta</taxon>
        <taxon>Tracheophyta</taxon>
        <taxon>Spermatophyta</taxon>
        <taxon>Magnoliopsida</taxon>
        <taxon>eudicotyledons</taxon>
        <taxon>Gunneridae</taxon>
        <taxon>Pentapetalae</taxon>
        <taxon>rosids</taxon>
        <taxon>fabids</taxon>
        <taxon>Rosales</taxon>
        <taxon>Moraceae</taxon>
        <taxon>Moreae</taxon>
        <taxon>Morus</taxon>
    </lineage>
</organism>
<gene>
    <name evidence="1" type="ORF">L484_006759</name>
</gene>
<protein>
    <submittedName>
        <fullName evidence="1">Uncharacterized protein</fullName>
    </submittedName>
</protein>
<keyword evidence="2" id="KW-1185">Reference proteome</keyword>
<evidence type="ECO:0000313" key="1">
    <source>
        <dbReference type="EMBL" id="EXB94993.1"/>
    </source>
</evidence>
<dbReference type="AlphaFoldDB" id="W9RTF2"/>
<reference evidence="2" key="1">
    <citation type="submission" date="2013-01" db="EMBL/GenBank/DDBJ databases">
        <title>Draft Genome Sequence of a Mulberry Tree, Morus notabilis C.K. Schneid.</title>
        <authorList>
            <person name="He N."/>
            <person name="Zhao S."/>
        </authorList>
    </citation>
    <scope>NUCLEOTIDE SEQUENCE</scope>
</reference>
<dbReference type="Proteomes" id="UP000030645">
    <property type="component" value="Unassembled WGS sequence"/>
</dbReference>
<proteinExistence type="predicted"/>
<name>W9RTF2_9ROSA</name>
<evidence type="ECO:0000313" key="2">
    <source>
        <dbReference type="Proteomes" id="UP000030645"/>
    </source>
</evidence>
<sequence>MGVANFAKVSAKGNQGTLNRLCSQARITSGIIRLQKNWLCVCITSLAMVGEEQYVCESLPKDFWGLSPSSERFPMMGRGFGPGGSCFLLLGFANEL</sequence>